<reference evidence="1 2" key="1">
    <citation type="submission" date="2020-06" db="EMBL/GenBank/DDBJ databases">
        <title>Interaction of electrochemicaly active bacteria, Geobacter bremensis R4 on different carbon anode.</title>
        <authorList>
            <person name="Meng L."/>
            <person name="Yoshida N."/>
        </authorList>
    </citation>
    <scope>NUCLEOTIDE SEQUENCE [LARGE SCALE GENOMIC DNA]</scope>
    <source>
        <strain evidence="1 2">R4</strain>
    </source>
</reference>
<sequence>MFAAGLPLLLSRDLVQGKVLENCRKCNSGHITIALNRRYSPQTLRKNGQT</sequence>
<name>A0A7R7IZA2_9BACT</name>
<evidence type="ECO:0000313" key="2">
    <source>
        <dbReference type="Proteomes" id="UP000515472"/>
    </source>
</evidence>
<organism evidence="1 2">
    <name type="scientific">Citrifermentans bremense</name>
    <dbReference type="NCBI Taxonomy" id="60035"/>
    <lineage>
        <taxon>Bacteria</taxon>
        <taxon>Pseudomonadati</taxon>
        <taxon>Thermodesulfobacteriota</taxon>
        <taxon>Desulfuromonadia</taxon>
        <taxon>Geobacterales</taxon>
        <taxon>Geobacteraceae</taxon>
        <taxon>Citrifermentans</taxon>
    </lineage>
</organism>
<dbReference type="Proteomes" id="UP000515472">
    <property type="component" value="Chromosome"/>
</dbReference>
<gene>
    <name evidence="1" type="ORF">GEOBRER4_n2471</name>
</gene>
<keyword evidence="2" id="KW-1185">Reference proteome</keyword>
<accession>A0A7R7IZA2</accession>
<dbReference type="AlphaFoldDB" id="A0A7R7IZA2"/>
<evidence type="ECO:0000313" key="1">
    <source>
        <dbReference type="EMBL" id="BCO11426.1"/>
    </source>
</evidence>
<proteinExistence type="predicted"/>
<dbReference type="EMBL" id="AP023213">
    <property type="protein sequence ID" value="BCO11426.1"/>
    <property type="molecule type" value="Genomic_DNA"/>
</dbReference>
<protein>
    <submittedName>
        <fullName evidence="1">Uncharacterized protein</fullName>
    </submittedName>
</protein>